<dbReference type="RefSeq" id="WP_238203650.1">
    <property type="nucleotide sequence ID" value="NZ_BPQE01000015.1"/>
</dbReference>
<feature type="region of interest" description="Disordered" evidence="1">
    <location>
        <begin position="37"/>
        <end position="56"/>
    </location>
</feature>
<proteinExistence type="predicted"/>
<reference evidence="3 4" key="1">
    <citation type="submission" date="2023-07" db="EMBL/GenBank/DDBJ databases">
        <title>Genomic Encyclopedia of Type Strains, Phase IV (KMG-IV): sequencing the most valuable type-strain genomes for metagenomic binning, comparative biology and taxonomic classification.</title>
        <authorList>
            <person name="Goeker M."/>
        </authorList>
    </citation>
    <scope>NUCLEOTIDE SEQUENCE [LARGE SCALE GENOMIC DNA]</scope>
    <source>
        <strain evidence="3 4">DSM 19013</strain>
    </source>
</reference>
<feature type="compositionally biased region" description="Low complexity" evidence="1">
    <location>
        <begin position="37"/>
        <end position="54"/>
    </location>
</feature>
<evidence type="ECO:0000313" key="3">
    <source>
        <dbReference type="EMBL" id="MDQ0449049.1"/>
    </source>
</evidence>
<dbReference type="SUPFAM" id="SSF81585">
    <property type="entry name" value="PsbU/PolX domain-like"/>
    <property type="match status" value="1"/>
</dbReference>
<comment type="caution">
    <text evidence="3">The sequence shown here is derived from an EMBL/GenBank/DDBJ whole genome shotgun (WGS) entry which is preliminary data.</text>
</comment>
<gene>
    <name evidence="3" type="ORF">QO012_003564</name>
</gene>
<dbReference type="Proteomes" id="UP001231124">
    <property type="component" value="Unassembled WGS sequence"/>
</dbReference>
<feature type="chain" id="PRO_5046745284" evidence="2">
    <location>
        <begin position="33"/>
        <end position="124"/>
    </location>
</feature>
<protein>
    <submittedName>
        <fullName evidence="3">DNA uptake protein ComE-like DNA-binding protein</fullName>
    </submittedName>
</protein>
<dbReference type="EMBL" id="JAUSVP010000012">
    <property type="protein sequence ID" value="MDQ0449049.1"/>
    <property type="molecule type" value="Genomic_DNA"/>
</dbReference>
<evidence type="ECO:0000256" key="1">
    <source>
        <dbReference type="SAM" id="MobiDB-lite"/>
    </source>
</evidence>
<accession>A0ABU0I366</accession>
<evidence type="ECO:0000256" key="2">
    <source>
        <dbReference type="SAM" id="SignalP"/>
    </source>
</evidence>
<name>A0ABU0I366_9HYPH</name>
<evidence type="ECO:0000313" key="4">
    <source>
        <dbReference type="Proteomes" id="UP001231124"/>
    </source>
</evidence>
<keyword evidence="2" id="KW-0732">Signal</keyword>
<dbReference type="Gene3D" id="1.10.150.320">
    <property type="entry name" value="Photosystem II 12 kDa extrinsic protein"/>
    <property type="match status" value="1"/>
</dbReference>
<sequence>MASFTPTLSGLRALALASALIAGPVLGGSAFAQTAAPAAPTAPAKPMAPSAPVAGSPNAAKAPLLDINSASAEDLDKLPGIGAARSAAIIKGRPYKGKDELVQKKIIPQNVYDSIKDKIIAKQK</sequence>
<keyword evidence="4" id="KW-1185">Reference proteome</keyword>
<feature type="signal peptide" evidence="2">
    <location>
        <begin position="1"/>
        <end position="32"/>
    </location>
</feature>
<dbReference type="Pfam" id="PF12836">
    <property type="entry name" value="HHH_3"/>
    <property type="match status" value="1"/>
</dbReference>
<organism evidence="3 4">
    <name type="scientific">Methylobacterium aerolatum</name>
    <dbReference type="NCBI Taxonomy" id="418708"/>
    <lineage>
        <taxon>Bacteria</taxon>
        <taxon>Pseudomonadati</taxon>
        <taxon>Pseudomonadota</taxon>
        <taxon>Alphaproteobacteria</taxon>
        <taxon>Hyphomicrobiales</taxon>
        <taxon>Methylobacteriaceae</taxon>
        <taxon>Methylobacterium</taxon>
    </lineage>
</organism>